<feature type="domain" description="Glycosyltransferase 2-like" evidence="11">
    <location>
        <begin position="38"/>
        <end position="198"/>
    </location>
</feature>
<evidence type="ECO:0000313" key="12">
    <source>
        <dbReference type="EMBL" id="KFI70712.1"/>
    </source>
</evidence>
<dbReference type="eggNOG" id="COG0463">
    <property type="taxonomic scope" value="Bacteria"/>
</dbReference>
<comment type="caution">
    <text evidence="12">The sequence shown here is derived from an EMBL/GenBank/DDBJ whole genome shotgun (WGS) entry which is preliminary data.</text>
</comment>
<dbReference type="CDD" id="cd04187">
    <property type="entry name" value="DPM1_like_bac"/>
    <property type="match status" value="1"/>
</dbReference>
<feature type="transmembrane region" description="Helical" evidence="10">
    <location>
        <begin position="297"/>
        <end position="322"/>
    </location>
</feature>
<evidence type="ECO:0000256" key="2">
    <source>
        <dbReference type="ARBA" id="ARBA00022475"/>
    </source>
</evidence>
<dbReference type="Proteomes" id="UP000029060">
    <property type="component" value="Unassembled WGS sequence"/>
</dbReference>
<evidence type="ECO:0000256" key="9">
    <source>
        <dbReference type="SAM" id="MobiDB-lite"/>
    </source>
</evidence>
<reference evidence="12 13" key="1">
    <citation type="submission" date="2014-03" db="EMBL/GenBank/DDBJ databases">
        <title>Genomics of Bifidobacteria.</title>
        <authorList>
            <person name="Ventura M."/>
            <person name="Milani C."/>
            <person name="Lugli G.A."/>
        </authorList>
    </citation>
    <scope>NUCLEOTIDE SEQUENCE [LARGE SCALE GENOMIC DNA]</scope>
    <source>
        <strain evidence="12 13">LMG 11341</strain>
    </source>
</reference>
<dbReference type="GO" id="GO:0099621">
    <property type="term" value="F:undecaprenyl-phosphate 4-deoxy-4-formamido-L-arabinose transferase activity"/>
    <property type="evidence" value="ECO:0007669"/>
    <property type="project" value="UniProtKB-EC"/>
</dbReference>
<keyword evidence="6 10" id="KW-1133">Transmembrane helix</keyword>
<organism evidence="12 13">
    <name type="scientific">Bifidobacterium merycicum</name>
    <dbReference type="NCBI Taxonomy" id="78345"/>
    <lineage>
        <taxon>Bacteria</taxon>
        <taxon>Bacillati</taxon>
        <taxon>Actinomycetota</taxon>
        <taxon>Actinomycetes</taxon>
        <taxon>Bifidobacteriales</taxon>
        <taxon>Bifidobacteriaceae</taxon>
        <taxon>Bifidobacterium</taxon>
    </lineage>
</organism>
<dbReference type="EC" id="2.4.2.53" evidence="12"/>
<dbReference type="RefSeq" id="WP_234356044.1">
    <property type="nucleotide sequence ID" value="NZ_CAMJII010000003.1"/>
</dbReference>
<dbReference type="STRING" id="78345.BMERY_0130"/>
<keyword evidence="2" id="KW-1003">Cell membrane</keyword>
<keyword evidence="13" id="KW-1185">Reference proteome</keyword>
<accession>A0A087BI62</accession>
<dbReference type="GO" id="GO:0005886">
    <property type="term" value="C:plasma membrane"/>
    <property type="evidence" value="ECO:0007669"/>
    <property type="project" value="UniProtKB-SubCell"/>
</dbReference>
<dbReference type="SUPFAM" id="SSF53448">
    <property type="entry name" value="Nucleotide-diphospho-sugar transferases"/>
    <property type="match status" value="1"/>
</dbReference>
<dbReference type="InterPro" id="IPR050256">
    <property type="entry name" value="Glycosyltransferase_2"/>
</dbReference>
<feature type="region of interest" description="Disordered" evidence="9">
    <location>
        <begin position="1"/>
        <end position="29"/>
    </location>
</feature>
<name>A0A087BI62_9BIFI</name>
<dbReference type="FunFam" id="3.90.550.10:FF:000079">
    <property type="entry name" value="Probable glycosyl transferase"/>
    <property type="match status" value="1"/>
</dbReference>
<evidence type="ECO:0000256" key="5">
    <source>
        <dbReference type="ARBA" id="ARBA00022692"/>
    </source>
</evidence>
<proteinExistence type="inferred from homology"/>
<sequence length="348" mass="38904">MATTADARTTMAADTTNGTAPGGEGNRQRIFNNTPTITILIPCYNEEEALPALFDRLDGLRSNAGETADYRFMFVDDGSKDATRGMITDYAATREHVDFIFLSRNFGKEQAMLAGIDAIESDAMAIIDADLQDPPELIPDMVDLWLRGYDDVYARRRTRRGEGFVKRMTSHLYYRVLQAMSPVRIQVDTGDFRLLDRKCILALRRLRETGRNSKALFSWIGFRKIEFLYDRDPRVAGKSKWNYPKLIGLAMDGIMSFSTAPLRVAFCCGLVVSLTAIAYAIFIIARTLTFGVDVPGYASLLVVTLLLGGIQLLALGIIGEYLGRVFNEVKHRPGYLVQESKIDGEHQD</sequence>
<keyword evidence="4 12" id="KW-0808">Transferase</keyword>
<feature type="transmembrane region" description="Helical" evidence="10">
    <location>
        <begin position="264"/>
        <end position="285"/>
    </location>
</feature>
<dbReference type="Gene3D" id="3.90.550.10">
    <property type="entry name" value="Spore Coat Polysaccharide Biosynthesis Protein SpsA, Chain A"/>
    <property type="match status" value="1"/>
</dbReference>
<evidence type="ECO:0000256" key="1">
    <source>
        <dbReference type="ARBA" id="ARBA00004651"/>
    </source>
</evidence>
<protein>
    <submittedName>
        <fullName evidence="12">Glycosyltransferase</fullName>
        <ecNumber evidence="12">2.4.2.53</ecNumber>
    </submittedName>
</protein>
<comment type="subcellular location">
    <subcellularLocation>
        <location evidence="1">Cell membrane</location>
        <topology evidence="1">Multi-pass membrane protein</topology>
    </subcellularLocation>
</comment>
<evidence type="ECO:0000256" key="3">
    <source>
        <dbReference type="ARBA" id="ARBA00022676"/>
    </source>
</evidence>
<comment type="similarity">
    <text evidence="8">Belongs to the glycosyltransferase 2 family. GtrB subfamily.</text>
</comment>
<gene>
    <name evidence="12" type="ORF">BMERY_0130</name>
</gene>
<evidence type="ECO:0000313" key="13">
    <source>
        <dbReference type="Proteomes" id="UP000029060"/>
    </source>
</evidence>
<dbReference type="PANTHER" id="PTHR48090:SF8">
    <property type="entry name" value="GLYCOSYLTRANSFERASE CSBB-RELATED"/>
    <property type="match status" value="1"/>
</dbReference>
<evidence type="ECO:0000259" key="11">
    <source>
        <dbReference type="Pfam" id="PF00535"/>
    </source>
</evidence>
<keyword evidence="3 12" id="KW-0328">Glycosyltransferase</keyword>
<keyword evidence="7 10" id="KW-0472">Membrane</keyword>
<evidence type="ECO:0000256" key="7">
    <source>
        <dbReference type="ARBA" id="ARBA00023136"/>
    </source>
</evidence>
<evidence type="ECO:0000256" key="8">
    <source>
        <dbReference type="ARBA" id="ARBA00038152"/>
    </source>
</evidence>
<dbReference type="InterPro" id="IPR001173">
    <property type="entry name" value="Glyco_trans_2-like"/>
</dbReference>
<feature type="compositionally biased region" description="Low complexity" evidence="9">
    <location>
        <begin position="1"/>
        <end position="16"/>
    </location>
</feature>
<dbReference type="PANTHER" id="PTHR48090">
    <property type="entry name" value="UNDECAPRENYL-PHOSPHATE 4-DEOXY-4-FORMAMIDO-L-ARABINOSE TRANSFERASE-RELATED"/>
    <property type="match status" value="1"/>
</dbReference>
<evidence type="ECO:0000256" key="10">
    <source>
        <dbReference type="SAM" id="Phobius"/>
    </source>
</evidence>
<dbReference type="InterPro" id="IPR029044">
    <property type="entry name" value="Nucleotide-diphossugar_trans"/>
</dbReference>
<keyword evidence="5 10" id="KW-0812">Transmembrane</keyword>
<evidence type="ECO:0000256" key="6">
    <source>
        <dbReference type="ARBA" id="ARBA00022989"/>
    </source>
</evidence>
<evidence type="ECO:0000256" key="4">
    <source>
        <dbReference type="ARBA" id="ARBA00022679"/>
    </source>
</evidence>
<dbReference type="AlphaFoldDB" id="A0A087BI62"/>
<dbReference type="EMBL" id="JGZC01000005">
    <property type="protein sequence ID" value="KFI70712.1"/>
    <property type="molecule type" value="Genomic_DNA"/>
</dbReference>
<dbReference type="Pfam" id="PF00535">
    <property type="entry name" value="Glycos_transf_2"/>
    <property type="match status" value="1"/>
</dbReference>